<reference evidence="1" key="1">
    <citation type="submission" date="2020-02" db="EMBL/GenBank/DDBJ databases">
        <authorList>
            <person name="Meier V. D."/>
        </authorList>
    </citation>
    <scope>NUCLEOTIDE SEQUENCE</scope>
    <source>
        <strain evidence="1">AVDCRST_MAG11</strain>
    </source>
</reference>
<protein>
    <recommendedName>
        <fullName evidence="2">4-vinyl reductase 4VR domain-containing protein</fullName>
    </recommendedName>
</protein>
<proteinExistence type="predicted"/>
<name>A0A6J4KA89_9BACT</name>
<organism evidence="1">
    <name type="scientific">uncultured Gemmatimonadaceae bacterium</name>
    <dbReference type="NCBI Taxonomy" id="246130"/>
    <lineage>
        <taxon>Bacteria</taxon>
        <taxon>Pseudomonadati</taxon>
        <taxon>Gemmatimonadota</taxon>
        <taxon>Gemmatimonadia</taxon>
        <taxon>Gemmatimonadales</taxon>
        <taxon>Gemmatimonadaceae</taxon>
        <taxon>environmental samples</taxon>
    </lineage>
</organism>
<gene>
    <name evidence="1" type="ORF">AVDCRST_MAG11-776</name>
</gene>
<accession>A0A6J4KA89</accession>
<sequence length="185" mass="19676">MTILARDRAPLSPATSTAQVSGGNILSLLGAMQAFRRTGEQILAEHGIVGVQADAWYPLDAYVAALDAITTRIGPKTIFRVGQEIPNHIPLPPGLDSFEKIAGSFGPAFAMNHRGAGLGGISHTITGPRSARIVSGTPYPCEFDRGVIQGFFSSLLKVRCVIEADEKAPCKSRGGRNCTYDVRLP</sequence>
<dbReference type="AlphaFoldDB" id="A0A6J4KA89"/>
<evidence type="ECO:0000313" key="1">
    <source>
        <dbReference type="EMBL" id="CAA9300260.1"/>
    </source>
</evidence>
<evidence type="ECO:0008006" key="2">
    <source>
        <dbReference type="Google" id="ProtNLM"/>
    </source>
</evidence>
<dbReference type="EMBL" id="CADCTU010000162">
    <property type="protein sequence ID" value="CAA9300260.1"/>
    <property type="molecule type" value="Genomic_DNA"/>
</dbReference>